<gene>
    <name evidence="1" type="ORF">VF08_07835</name>
</gene>
<dbReference type="RefSeq" id="WP_099067496.1">
    <property type="nucleotide sequence ID" value="NZ_LAHD01000015.1"/>
</dbReference>
<proteinExistence type="predicted"/>
<evidence type="ECO:0000313" key="2">
    <source>
        <dbReference type="Proteomes" id="UP000222310"/>
    </source>
</evidence>
<dbReference type="EMBL" id="LAHD01000015">
    <property type="protein sequence ID" value="PHK05496.1"/>
    <property type="molecule type" value="Genomic_DNA"/>
</dbReference>
<dbReference type="AlphaFoldDB" id="A0A9Q6EM98"/>
<dbReference type="GeneID" id="57094711"/>
<comment type="caution">
    <text evidence="1">The sequence shown here is derived from an EMBL/GenBank/DDBJ whole genome shotgun (WGS) entry which is preliminary data.</text>
</comment>
<organism evidence="1 2">
    <name type="scientific">Nostoc linckia z8</name>
    <dbReference type="NCBI Taxonomy" id="1628746"/>
    <lineage>
        <taxon>Bacteria</taxon>
        <taxon>Bacillati</taxon>
        <taxon>Cyanobacteriota</taxon>
        <taxon>Cyanophyceae</taxon>
        <taxon>Nostocales</taxon>
        <taxon>Nostocaceae</taxon>
        <taxon>Nostoc</taxon>
    </lineage>
</organism>
<evidence type="ECO:0000313" key="1">
    <source>
        <dbReference type="EMBL" id="PHK05496.1"/>
    </source>
</evidence>
<name>A0A9Q6EM98_NOSLI</name>
<sequence>MGLPTIPALEALLGSLTISQPQNSSDYKSVVAVEQAFGSSNTKTPTVVYPEYKLWYQDSPQFTFDALTRKLRSELEKTNHPHNEGIIKAILAAYCLEPKRKDRPIDYLNKILDSIVSIELSQIFILPFSLDDFSCSFGSFRIQNFDGERFSQLEYRCKKAGCDYFDRYKDDLKGKLAIQKTSYSVKIIQYWKDLVRKINCEYGSIWQYSGNNHSDNIIYNYFEQISNDYANKFWLTFEKEQHLLTAAGANFFDERSLKQFPFGTFVSIFLKFQGDSYGYGVPLTKGIFAFNWLGGDKKINKIKDRLKSEFDTDIDDDKISIPQTIQQFISFFGKAKRNLLDEQFNESFLNFVIALDLVFGEKGASTKSISERVALITFKKLANNFLDQKKKLKDIYDARSKYVHECQTVETKLLEEVEVICQEVFFCMLRHRNYLQNEEDLKKWQKKIDFLVTAIDAEELQPDSKYEQIGIWVK</sequence>
<dbReference type="Proteomes" id="UP000222310">
    <property type="component" value="Unassembled WGS sequence"/>
</dbReference>
<protein>
    <recommendedName>
        <fullName evidence="3">Apea-like HEPN domain-containing protein</fullName>
    </recommendedName>
</protein>
<reference evidence="1 2" key="1">
    <citation type="submission" date="2015-02" db="EMBL/GenBank/DDBJ databases">
        <title>Nostoc linckia genome annotation.</title>
        <authorList>
            <person name="Zhou Z."/>
        </authorList>
    </citation>
    <scope>NUCLEOTIDE SEQUENCE [LARGE SCALE GENOMIC DNA]</scope>
    <source>
        <strain evidence="2">z8</strain>
    </source>
</reference>
<evidence type="ECO:0008006" key="3">
    <source>
        <dbReference type="Google" id="ProtNLM"/>
    </source>
</evidence>
<accession>A0A9Q6EM98</accession>